<dbReference type="EC" id="3.4.24.-" evidence="2"/>
<keyword evidence="1 2" id="KW-0645">Protease</keyword>
<dbReference type="SUPFAM" id="SSF55486">
    <property type="entry name" value="Metalloproteases ('zincins'), catalytic domain"/>
    <property type="match status" value="1"/>
</dbReference>
<comment type="caution">
    <text evidence="1">Lacks conserved residue(s) required for the propagation of feature annotation.</text>
</comment>
<keyword evidence="1 2" id="KW-0862">Zinc</keyword>
<feature type="binding site" evidence="1">
    <location>
        <position position="63"/>
    </location>
    <ligand>
        <name>Zn(2+)</name>
        <dbReference type="ChEBI" id="CHEBI:29105"/>
        <note>catalytic</note>
    </ligand>
</feature>
<dbReference type="STRING" id="2903.R1F7X7"/>
<dbReference type="PRINTS" id="PR00480">
    <property type="entry name" value="ASTACIN"/>
</dbReference>
<dbReference type="KEGG" id="ehx:EMIHUDRAFT_99771"/>
<dbReference type="Proteomes" id="UP000013827">
    <property type="component" value="Unassembled WGS sequence"/>
</dbReference>
<keyword evidence="6" id="KW-1185">Reference proteome</keyword>
<dbReference type="RefSeq" id="XP_005781788.1">
    <property type="nucleotide sequence ID" value="XM_005781731.1"/>
</dbReference>
<feature type="active site" evidence="1">
    <location>
        <position position="54"/>
    </location>
</feature>
<feature type="binding site" evidence="1">
    <location>
        <position position="57"/>
    </location>
    <ligand>
        <name>Zn(2+)</name>
        <dbReference type="ChEBI" id="CHEBI:29105"/>
        <note>catalytic</note>
    </ligand>
</feature>
<dbReference type="eggNOG" id="KOG3714">
    <property type="taxonomic scope" value="Eukaryota"/>
</dbReference>
<evidence type="ECO:0000256" key="1">
    <source>
        <dbReference type="PROSITE-ProRule" id="PRU01211"/>
    </source>
</evidence>
<accession>A0A0D3K0S4</accession>
<comment type="cofactor">
    <cofactor evidence="1 2">
        <name>Zn(2+)</name>
        <dbReference type="ChEBI" id="CHEBI:29105"/>
    </cofactor>
    <text evidence="1 2">Binds 1 zinc ion per subunit.</text>
</comment>
<dbReference type="InterPro" id="IPR024079">
    <property type="entry name" value="MetalloPept_cat_dom_sf"/>
</dbReference>
<dbReference type="MEROPS" id="M12.A38"/>
<dbReference type="Pfam" id="PF01400">
    <property type="entry name" value="Astacin"/>
    <property type="match status" value="1"/>
</dbReference>
<proteinExistence type="predicted"/>
<reference evidence="6" key="1">
    <citation type="journal article" date="2013" name="Nature">
        <title>Pan genome of the phytoplankton Emiliania underpins its global distribution.</title>
        <authorList>
            <person name="Read B.A."/>
            <person name="Kegel J."/>
            <person name="Klute M.J."/>
            <person name="Kuo A."/>
            <person name="Lefebvre S.C."/>
            <person name="Maumus F."/>
            <person name="Mayer C."/>
            <person name="Miller J."/>
            <person name="Monier A."/>
            <person name="Salamov A."/>
            <person name="Young J."/>
            <person name="Aguilar M."/>
            <person name="Claverie J.M."/>
            <person name="Frickenhaus S."/>
            <person name="Gonzalez K."/>
            <person name="Herman E.K."/>
            <person name="Lin Y.C."/>
            <person name="Napier J."/>
            <person name="Ogata H."/>
            <person name="Sarno A.F."/>
            <person name="Shmutz J."/>
            <person name="Schroeder D."/>
            <person name="de Vargas C."/>
            <person name="Verret F."/>
            <person name="von Dassow P."/>
            <person name="Valentin K."/>
            <person name="Van de Peer Y."/>
            <person name="Wheeler G."/>
            <person name="Dacks J.B."/>
            <person name="Delwiche C.F."/>
            <person name="Dyhrman S.T."/>
            <person name="Glockner G."/>
            <person name="John U."/>
            <person name="Richards T."/>
            <person name="Worden A.Z."/>
            <person name="Zhang X."/>
            <person name="Grigoriev I.V."/>
            <person name="Allen A.E."/>
            <person name="Bidle K."/>
            <person name="Borodovsky M."/>
            <person name="Bowler C."/>
            <person name="Brownlee C."/>
            <person name="Cock J.M."/>
            <person name="Elias M."/>
            <person name="Gladyshev V.N."/>
            <person name="Groth M."/>
            <person name="Guda C."/>
            <person name="Hadaegh A."/>
            <person name="Iglesias-Rodriguez M.D."/>
            <person name="Jenkins J."/>
            <person name="Jones B.M."/>
            <person name="Lawson T."/>
            <person name="Leese F."/>
            <person name="Lindquist E."/>
            <person name="Lobanov A."/>
            <person name="Lomsadze A."/>
            <person name="Malik S.B."/>
            <person name="Marsh M.E."/>
            <person name="Mackinder L."/>
            <person name="Mock T."/>
            <person name="Mueller-Roeber B."/>
            <person name="Pagarete A."/>
            <person name="Parker M."/>
            <person name="Probert I."/>
            <person name="Quesneville H."/>
            <person name="Raines C."/>
            <person name="Rensing S.A."/>
            <person name="Riano-Pachon D.M."/>
            <person name="Richier S."/>
            <person name="Rokitta S."/>
            <person name="Shiraiwa Y."/>
            <person name="Soanes D.M."/>
            <person name="van der Giezen M."/>
            <person name="Wahlund T.M."/>
            <person name="Williams B."/>
            <person name="Wilson W."/>
            <person name="Wolfe G."/>
            <person name="Wurch L.L."/>
        </authorList>
    </citation>
    <scope>NUCLEOTIDE SEQUENCE</scope>
</reference>
<dbReference type="Gene3D" id="3.40.390.10">
    <property type="entry name" value="Collagenase (Catalytic Domain)"/>
    <property type="match status" value="1"/>
</dbReference>
<keyword evidence="1 2" id="KW-0482">Metalloprotease</keyword>
<dbReference type="InterPro" id="IPR001506">
    <property type="entry name" value="Peptidase_M12A"/>
</dbReference>
<evidence type="ECO:0000259" key="4">
    <source>
        <dbReference type="PROSITE" id="PS51864"/>
    </source>
</evidence>
<dbReference type="PaxDb" id="2903-EOD29359"/>
<feature type="binding site" evidence="1">
    <location>
        <position position="53"/>
    </location>
    <ligand>
        <name>Zn(2+)</name>
        <dbReference type="ChEBI" id="CHEBI:29105"/>
        <note>catalytic</note>
    </ligand>
</feature>
<dbReference type="EnsemblProtists" id="EOD29359">
    <property type="protein sequence ID" value="EOD29359"/>
    <property type="gene ID" value="EMIHUDRAFT_99771"/>
</dbReference>
<dbReference type="PROSITE" id="PS51864">
    <property type="entry name" value="ASTACIN"/>
    <property type="match status" value="1"/>
</dbReference>
<dbReference type="GO" id="GO:0006508">
    <property type="term" value="P:proteolysis"/>
    <property type="evidence" value="ECO:0007669"/>
    <property type="project" value="UniProtKB-KW"/>
</dbReference>
<feature type="region of interest" description="Disordered" evidence="3">
    <location>
        <begin position="183"/>
        <end position="207"/>
    </location>
</feature>
<dbReference type="AlphaFoldDB" id="A0A0D3K0S4"/>
<dbReference type="HOGENOM" id="CLU_462679_0_0_1"/>
<keyword evidence="1 2" id="KW-0479">Metal-binding</keyword>
<evidence type="ECO:0000256" key="2">
    <source>
        <dbReference type="RuleBase" id="RU361183"/>
    </source>
</evidence>
<reference evidence="5" key="2">
    <citation type="submission" date="2024-10" db="UniProtKB">
        <authorList>
            <consortium name="EnsemblProtists"/>
        </authorList>
    </citation>
    <scope>IDENTIFICATION</scope>
</reference>
<evidence type="ECO:0000313" key="5">
    <source>
        <dbReference type="EnsemblProtists" id="EOD29359"/>
    </source>
</evidence>
<dbReference type="GO" id="GO:0004222">
    <property type="term" value="F:metalloendopeptidase activity"/>
    <property type="evidence" value="ECO:0007669"/>
    <property type="project" value="UniProtKB-UniRule"/>
</dbReference>
<dbReference type="GeneID" id="19046708"/>
<dbReference type="GO" id="GO:0008270">
    <property type="term" value="F:zinc ion binding"/>
    <property type="evidence" value="ECO:0007669"/>
    <property type="project" value="UniProtKB-UniRule"/>
</dbReference>
<dbReference type="PANTHER" id="PTHR10127">
    <property type="entry name" value="DISCOIDIN, CUB, EGF, LAMININ , AND ZINC METALLOPROTEASE DOMAIN CONTAINING"/>
    <property type="match status" value="1"/>
</dbReference>
<name>A0A0D3K0S4_EMIH1</name>
<keyword evidence="1 2" id="KW-0378">Hydrolase</keyword>
<sequence>MHVWRPLSGSSPTGHEKNTILGKHFVDFSWGCGATPGPTGRGFFEYFKGVVVHEIGHSVGFKHEHARPDRDDFISINWSNIEGGCTETTVAECASNKALLDPDCVGGSCTVMCGMSGDFPFDWGSVMLYSSRVFAAGSAPTMVRKSDGKPFSGQVLSTLSPGDVRRCGKQYLPDRAWLRSQRRELHRRASSSSPPPPSPSPPSPSCRCLEPASGSGNDCFALTPWLETNGLPTSNCNHYYDSFGRGRGCRLDGDHCDGFEDEPFTAYERNQWMVTKDLACDRWPYAYTKLCKHNANWAKQKFCQRSCFENGAGYDGDVVCCAAAPAPSPACTECTDTPNACMVDNDFACNGSWASYAYENLCKHNSNWSKQKFYERNQWMVTKDLACDRWPYAYTKLCKHIANWAKQKFCQRSCFENGAGYDGDVVCYTPNAYMVDNDFACNGSWASYAYENLCKHNANWAKQKFCQRSCFANGAGYDAAVAAGTVNAAAIAATALSAAAAFAATAAAAAATATLSAAVATAAVANAGVAVAEPPPPPHPFCCRDRRHRRPLRQYRRCHLLRRLLLTLADALRPAAPDDADVRNARQETV</sequence>
<dbReference type="PANTHER" id="PTHR10127:SF850">
    <property type="entry name" value="METALLOENDOPEPTIDASE"/>
    <property type="match status" value="1"/>
</dbReference>
<feature type="domain" description="Peptidase M12A" evidence="4">
    <location>
        <begin position="1"/>
        <end position="174"/>
    </location>
</feature>
<feature type="compositionally biased region" description="Pro residues" evidence="3">
    <location>
        <begin position="193"/>
        <end position="204"/>
    </location>
</feature>
<protein>
    <recommendedName>
        <fullName evidence="2">Metalloendopeptidase</fullName>
        <ecNumber evidence="2">3.4.24.-</ecNumber>
    </recommendedName>
</protein>
<evidence type="ECO:0000256" key="3">
    <source>
        <dbReference type="SAM" id="MobiDB-lite"/>
    </source>
</evidence>
<organism evidence="5 6">
    <name type="scientific">Emiliania huxleyi (strain CCMP1516)</name>
    <dbReference type="NCBI Taxonomy" id="280463"/>
    <lineage>
        <taxon>Eukaryota</taxon>
        <taxon>Haptista</taxon>
        <taxon>Haptophyta</taxon>
        <taxon>Prymnesiophyceae</taxon>
        <taxon>Isochrysidales</taxon>
        <taxon>Noelaerhabdaceae</taxon>
        <taxon>Emiliania</taxon>
    </lineage>
</organism>
<evidence type="ECO:0000313" key="6">
    <source>
        <dbReference type="Proteomes" id="UP000013827"/>
    </source>
</evidence>